<evidence type="ECO:0000256" key="5">
    <source>
        <dbReference type="ARBA" id="ARBA00022833"/>
    </source>
</evidence>
<evidence type="ECO:0000256" key="6">
    <source>
        <dbReference type="ARBA" id="ARBA00023049"/>
    </source>
</evidence>
<evidence type="ECO:0000256" key="3">
    <source>
        <dbReference type="ARBA" id="ARBA00022723"/>
    </source>
</evidence>
<keyword evidence="2" id="KW-0645">Protease</keyword>
<dbReference type="EMBL" id="VHLG01000001">
    <property type="protein sequence ID" value="TPW33625.1"/>
    <property type="molecule type" value="Genomic_DNA"/>
</dbReference>
<sequence>MRPAPFLMCAALLAVAGCTTVTTGNSETQLFQQFVHKQDSNLDLQSNAGPDDRLKLAYASADTGDDLNASARSFDLLIALGKNQIKLYRYRDPASGKTAFFDAKGNKIGQYLLRNPVPAGKKTSGFGMRRHPILGYTRMHAGVDWSAPVGTPILAAADGVVSFEGRKGEDGNQIVIDHGNGYQTSYSHQSKFAANIKVGTKVSQGEVIGYVGRSGLATGPHLHYEVIVGGKAVDPMKVHFIIDGRLSGSQLARFQEAVGVS</sequence>
<comment type="caution">
    <text evidence="9">The sequence shown here is derived from an EMBL/GenBank/DDBJ whole genome shotgun (WGS) entry which is preliminary data.</text>
</comment>
<keyword evidence="3" id="KW-0479">Metal-binding</keyword>
<gene>
    <name evidence="9" type="ORF">FJU08_03480</name>
</gene>
<evidence type="ECO:0000313" key="9">
    <source>
        <dbReference type="EMBL" id="TPW33625.1"/>
    </source>
</evidence>
<keyword evidence="7" id="KW-0732">Signal</keyword>
<dbReference type="InterPro" id="IPR016047">
    <property type="entry name" value="M23ase_b-sheet_dom"/>
</dbReference>
<comment type="cofactor">
    <cofactor evidence="1">
        <name>Zn(2+)</name>
        <dbReference type="ChEBI" id="CHEBI:29105"/>
    </cofactor>
</comment>
<dbReference type="GO" id="GO:0004222">
    <property type="term" value="F:metalloendopeptidase activity"/>
    <property type="evidence" value="ECO:0007669"/>
    <property type="project" value="TreeGrafter"/>
</dbReference>
<keyword evidence="5" id="KW-0862">Zinc</keyword>
<evidence type="ECO:0000256" key="4">
    <source>
        <dbReference type="ARBA" id="ARBA00022801"/>
    </source>
</evidence>
<feature type="domain" description="M23ase beta-sheet core" evidence="8">
    <location>
        <begin position="138"/>
        <end position="235"/>
    </location>
</feature>
<protein>
    <submittedName>
        <fullName evidence="9">M23 family metallopeptidase</fullName>
    </submittedName>
</protein>
<dbReference type="PROSITE" id="PS51257">
    <property type="entry name" value="PROKAR_LIPOPROTEIN"/>
    <property type="match status" value="1"/>
</dbReference>
<dbReference type="InterPro" id="IPR011055">
    <property type="entry name" value="Dup_hybrid_motif"/>
</dbReference>
<dbReference type="AlphaFoldDB" id="A0A506UJZ6"/>
<evidence type="ECO:0000256" key="2">
    <source>
        <dbReference type="ARBA" id="ARBA00022670"/>
    </source>
</evidence>
<dbReference type="GO" id="GO:0006508">
    <property type="term" value="P:proteolysis"/>
    <property type="evidence" value="ECO:0007669"/>
    <property type="project" value="UniProtKB-KW"/>
</dbReference>
<dbReference type="Pfam" id="PF01551">
    <property type="entry name" value="Peptidase_M23"/>
    <property type="match status" value="1"/>
</dbReference>
<reference evidence="9 10" key="1">
    <citation type="submission" date="2019-06" db="EMBL/GenBank/DDBJ databases">
        <authorList>
            <person name="Li M."/>
        </authorList>
    </citation>
    <scope>NUCLEOTIDE SEQUENCE [LARGE SCALE GENOMIC DNA]</scope>
    <source>
        <strain evidence="9 10">BGMRC2036</strain>
    </source>
</reference>
<name>A0A506UJZ6_9HYPH</name>
<dbReference type="InterPro" id="IPR050570">
    <property type="entry name" value="Cell_wall_metabolism_enzyme"/>
</dbReference>
<dbReference type="PANTHER" id="PTHR21666:SF288">
    <property type="entry name" value="CELL DIVISION PROTEIN YTFB"/>
    <property type="match status" value="1"/>
</dbReference>
<dbReference type="Proteomes" id="UP000318801">
    <property type="component" value="Unassembled WGS sequence"/>
</dbReference>
<evidence type="ECO:0000256" key="7">
    <source>
        <dbReference type="SAM" id="SignalP"/>
    </source>
</evidence>
<dbReference type="GO" id="GO:0046872">
    <property type="term" value="F:metal ion binding"/>
    <property type="evidence" value="ECO:0007669"/>
    <property type="project" value="UniProtKB-KW"/>
</dbReference>
<dbReference type="CDD" id="cd12797">
    <property type="entry name" value="M23_peptidase"/>
    <property type="match status" value="1"/>
</dbReference>
<dbReference type="Gene3D" id="2.70.70.10">
    <property type="entry name" value="Glucose Permease (Domain IIA)"/>
    <property type="match status" value="1"/>
</dbReference>
<evidence type="ECO:0000313" key="10">
    <source>
        <dbReference type="Proteomes" id="UP000318801"/>
    </source>
</evidence>
<keyword evidence="4" id="KW-0378">Hydrolase</keyword>
<evidence type="ECO:0000256" key="1">
    <source>
        <dbReference type="ARBA" id="ARBA00001947"/>
    </source>
</evidence>
<dbReference type="PANTHER" id="PTHR21666">
    <property type="entry name" value="PEPTIDASE-RELATED"/>
    <property type="match status" value="1"/>
</dbReference>
<evidence type="ECO:0000259" key="8">
    <source>
        <dbReference type="Pfam" id="PF01551"/>
    </source>
</evidence>
<keyword evidence="10" id="KW-1185">Reference proteome</keyword>
<organism evidence="9 10">
    <name type="scientific">Martelella alba</name>
    <dbReference type="NCBI Taxonomy" id="2590451"/>
    <lineage>
        <taxon>Bacteria</taxon>
        <taxon>Pseudomonadati</taxon>
        <taxon>Pseudomonadota</taxon>
        <taxon>Alphaproteobacteria</taxon>
        <taxon>Hyphomicrobiales</taxon>
        <taxon>Aurantimonadaceae</taxon>
        <taxon>Martelella</taxon>
    </lineage>
</organism>
<feature type="signal peptide" evidence="7">
    <location>
        <begin position="1"/>
        <end position="16"/>
    </location>
</feature>
<proteinExistence type="predicted"/>
<keyword evidence="6" id="KW-0482">Metalloprotease</keyword>
<dbReference type="OrthoDB" id="9805070at2"/>
<feature type="chain" id="PRO_5021301034" evidence="7">
    <location>
        <begin position="17"/>
        <end position="261"/>
    </location>
</feature>
<accession>A0A506UJZ6</accession>
<dbReference type="SUPFAM" id="SSF51261">
    <property type="entry name" value="Duplicated hybrid motif"/>
    <property type="match status" value="1"/>
</dbReference>
<dbReference type="Gene3D" id="3.10.450.350">
    <property type="match status" value="1"/>
</dbReference>